<feature type="compositionally biased region" description="Low complexity" evidence="1">
    <location>
        <begin position="57"/>
        <end position="84"/>
    </location>
</feature>
<feature type="region of interest" description="Disordered" evidence="1">
    <location>
        <begin position="192"/>
        <end position="259"/>
    </location>
</feature>
<dbReference type="PANTHER" id="PTHR45725">
    <property type="entry name" value="FORMIN HOMOLOGY 2 FAMILY MEMBER"/>
    <property type="match status" value="1"/>
</dbReference>
<feature type="compositionally biased region" description="Polar residues" evidence="1">
    <location>
        <begin position="34"/>
        <end position="50"/>
    </location>
</feature>
<evidence type="ECO:0000256" key="1">
    <source>
        <dbReference type="SAM" id="MobiDB-lite"/>
    </source>
</evidence>
<sequence length="552" mass="62416">KGNKSQGQYTSNTTQRLSILKLKGKATFSGAFGGTNQRQSQQHMMGSASQAAVDLNQQQQQLQKQHQQQFGTSDTQQQQQQGIHQIADSLQTQSSTFNSFTLDNVHQEMSILETGSINDWTLQNVTALSVMASTINNCSIFIQSAADWSNEYKRIAESGDEESNKFREQQGQNAGKFNSAARSIIMLQRATQQRGINQQGIQPSPRRGININQSSLQSSSSSSSTSSSPQPGMGKGQLSSFLSSGNDQQQKTQVQQNTAMEKLSDIRNAQHEFIARSQIMLEIKLEFEKLVKEMMENFADFIALYPAHYAGNSGDQPWQFYQFQERIEDYQIMLKFSQMVFDQQKYRAIEKRLYVKATEIMQNYFLFSIFYITHEGVDLFRDNFMKIQSEFQQVAQFINFRTFQQAYELASLVIEDPPNDTLIFQEFKKLQQLKPQFTLVIFEKFMKRLPVAKNDIQRIIEMIKDVLNPQDSQSESTQNKKSDSSHFHKPPPVPQKKFPSAPGPPPPPPQQNKPPPPQNRPPPPKPKSKPPQPGAGGQAGGSFAKGSLNNFL</sequence>
<name>A0A5J4WIR1_9EUKA</name>
<protein>
    <submittedName>
        <fullName evidence="2">Uncharacterized protein</fullName>
    </submittedName>
</protein>
<feature type="compositionally biased region" description="Low complexity" evidence="1">
    <location>
        <begin position="541"/>
        <end position="552"/>
    </location>
</feature>
<feature type="non-terminal residue" evidence="2">
    <location>
        <position position="1"/>
    </location>
</feature>
<evidence type="ECO:0000313" key="2">
    <source>
        <dbReference type="EMBL" id="KAA6394412.1"/>
    </source>
</evidence>
<dbReference type="EMBL" id="SNRW01001949">
    <property type="protein sequence ID" value="KAA6394412.1"/>
    <property type="molecule type" value="Genomic_DNA"/>
</dbReference>
<feature type="region of interest" description="Disordered" evidence="1">
    <location>
        <begin position="467"/>
        <end position="552"/>
    </location>
</feature>
<comment type="caution">
    <text evidence="2">The sequence shown here is derived from an EMBL/GenBank/DDBJ whole genome shotgun (WGS) entry which is preliminary data.</text>
</comment>
<feature type="compositionally biased region" description="Low complexity" evidence="1">
    <location>
        <begin position="214"/>
        <end position="228"/>
    </location>
</feature>
<gene>
    <name evidence="2" type="ORF">EZS28_010060</name>
</gene>
<feature type="compositionally biased region" description="Polar residues" evidence="1">
    <location>
        <begin position="192"/>
        <end position="202"/>
    </location>
</feature>
<organism evidence="2 3">
    <name type="scientific">Streblomastix strix</name>
    <dbReference type="NCBI Taxonomy" id="222440"/>
    <lineage>
        <taxon>Eukaryota</taxon>
        <taxon>Metamonada</taxon>
        <taxon>Preaxostyla</taxon>
        <taxon>Oxymonadida</taxon>
        <taxon>Streblomastigidae</taxon>
        <taxon>Streblomastix</taxon>
    </lineage>
</organism>
<proteinExistence type="predicted"/>
<feature type="region of interest" description="Disordered" evidence="1">
    <location>
        <begin position="31"/>
        <end position="84"/>
    </location>
</feature>
<feature type="compositionally biased region" description="Polar residues" evidence="1">
    <location>
        <begin position="237"/>
        <end position="247"/>
    </location>
</feature>
<feature type="region of interest" description="Disordered" evidence="1">
    <location>
        <begin position="158"/>
        <end position="177"/>
    </location>
</feature>
<feature type="compositionally biased region" description="Pro residues" evidence="1">
    <location>
        <begin position="501"/>
        <end position="533"/>
    </location>
</feature>
<dbReference type="Proteomes" id="UP000324800">
    <property type="component" value="Unassembled WGS sequence"/>
</dbReference>
<evidence type="ECO:0000313" key="3">
    <source>
        <dbReference type="Proteomes" id="UP000324800"/>
    </source>
</evidence>
<feature type="compositionally biased region" description="Basic and acidic residues" evidence="1">
    <location>
        <begin position="158"/>
        <end position="168"/>
    </location>
</feature>
<accession>A0A5J4WIR1</accession>
<reference evidence="2 3" key="1">
    <citation type="submission" date="2019-03" db="EMBL/GenBank/DDBJ databases">
        <title>Single cell metagenomics reveals metabolic interactions within the superorganism composed of flagellate Streblomastix strix and complex community of Bacteroidetes bacteria on its surface.</title>
        <authorList>
            <person name="Treitli S.C."/>
            <person name="Kolisko M."/>
            <person name="Husnik F."/>
            <person name="Keeling P."/>
            <person name="Hampl V."/>
        </authorList>
    </citation>
    <scope>NUCLEOTIDE SEQUENCE [LARGE SCALE GENOMIC DNA]</scope>
    <source>
        <strain evidence="2">ST1C</strain>
    </source>
</reference>
<dbReference type="InterPro" id="IPR051425">
    <property type="entry name" value="Formin_Homology"/>
</dbReference>
<dbReference type="AlphaFoldDB" id="A0A5J4WIR1"/>